<dbReference type="Pfam" id="PF06742">
    <property type="entry name" value="DUF1214"/>
    <property type="match status" value="1"/>
</dbReference>
<dbReference type="Gene3D" id="2.60.40.1610">
    <property type="entry name" value="Domain of unknown function DUF1254"/>
    <property type="match status" value="1"/>
</dbReference>
<evidence type="ECO:0000259" key="3">
    <source>
        <dbReference type="Pfam" id="PF06863"/>
    </source>
</evidence>
<dbReference type="InterPro" id="IPR010679">
    <property type="entry name" value="DUF1254"/>
</dbReference>
<dbReference type="AlphaFoldDB" id="A7MW10"/>
<evidence type="ECO:0008006" key="6">
    <source>
        <dbReference type="Google" id="ProtNLM"/>
    </source>
</evidence>
<feature type="chain" id="PRO_5002711265" description="DUF1254 domain-containing protein" evidence="1">
    <location>
        <begin position="36"/>
        <end position="518"/>
    </location>
</feature>
<gene>
    <name evidence="4" type="ordered locus">VIBHAR_02425</name>
</gene>
<evidence type="ECO:0000313" key="5">
    <source>
        <dbReference type="Proteomes" id="UP000008152"/>
    </source>
</evidence>
<dbReference type="InterPro" id="IPR010621">
    <property type="entry name" value="DUF1214"/>
</dbReference>
<dbReference type="EMBL" id="CP000789">
    <property type="protein sequence ID" value="ABU71387.1"/>
    <property type="molecule type" value="Genomic_DNA"/>
</dbReference>
<dbReference type="SUPFAM" id="SSF160935">
    <property type="entry name" value="VPA0735-like"/>
    <property type="match status" value="1"/>
</dbReference>
<protein>
    <recommendedName>
        <fullName evidence="6">DUF1254 domain-containing protein</fullName>
    </recommendedName>
</protein>
<dbReference type="InterPro" id="IPR037049">
    <property type="entry name" value="DUF1214_C_sf"/>
</dbReference>
<sequence length="518" mass="57620">MNVSQLITQEILMLKTQLKRIAVLTGLLVSSSVLANTSNYNTDVPTSIMTPNTVETSIGTLNFKDGVPSQQTMDTLYNNLDTMRATEVFMNAIPMASLEALRIGHEKMGLTKSNQVMLFDNLMDSNPLFLTGNTDTVYASAFLDLERDGPTVVEIPPGMGPTTVNDAFFRFVTDMGVVGPDKGQGGKYLILPPNYDGPVPEGYHVSQSTSYVNWFIARGFLKDGKTDAAVNSYHTGLKIYPLSKKDDQPKMAFTSGSGKAFNTIHANDEHFYDEIKVVIDKEPIDFIDPEMRGLIATIGIQKGKPFEPDARMQKILKDGAAIGNATARALMFNPRTENAYIWDDRNWKTAFIGKDYQWLIDEGKGGRNLDARTYFFYMATVNTPAMALKMIGKGSQYAIVDKTAEGEFFDGGKNYKLTIPANVPAKNFWSVVAYDTQTRSELQTSQPFPSKNDKRDQMVENPDGSVDLYFGPTAPKGKEANWIQTVPNKGWFSILRMYGPLEPWYDGSWKPSDITEVK</sequence>
<dbReference type="Gene3D" id="1.10.3360.10">
    <property type="entry name" value="VPA0735-like domain"/>
    <property type="match status" value="1"/>
</dbReference>
<name>A7MW10_VIBC1</name>
<organism evidence="4 5">
    <name type="scientific">Vibrio campbellii (strain ATCC BAA-1116)</name>
    <dbReference type="NCBI Taxonomy" id="2902295"/>
    <lineage>
        <taxon>Bacteria</taxon>
        <taxon>Pseudomonadati</taxon>
        <taxon>Pseudomonadota</taxon>
        <taxon>Gammaproteobacteria</taxon>
        <taxon>Vibrionales</taxon>
        <taxon>Vibrionaceae</taxon>
        <taxon>Vibrio</taxon>
    </lineage>
</organism>
<accession>A7MW10</accession>
<proteinExistence type="predicted"/>
<evidence type="ECO:0000313" key="4">
    <source>
        <dbReference type="EMBL" id="ABU71387.1"/>
    </source>
</evidence>
<dbReference type="Proteomes" id="UP000008152">
    <property type="component" value="Chromosome I"/>
</dbReference>
<reference evidence="4 5" key="1">
    <citation type="submission" date="2007-08" db="EMBL/GenBank/DDBJ databases">
        <authorList>
            <consortium name="The Vibrio harveyi Genome Sequencing Project"/>
            <person name="Bassler B."/>
            <person name="Clifton S.W."/>
            <person name="Fulton L."/>
            <person name="Delehaunty K."/>
            <person name="Fronick C."/>
            <person name="Harrison M."/>
            <person name="Markivic C."/>
            <person name="Fulton R."/>
            <person name="Tin-Wollam A.-M."/>
            <person name="Shah N."/>
            <person name="Pepin K."/>
            <person name="Nash W."/>
            <person name="Thiruvilangam P."/>
            <person name="Bhonagiri V."/>
            <person name="Waters C."/>
            <person name="Tu K.C."/>
            <person name="Irgon J."/>
            <person name="Wilson R.K."/>
        </authorList>
    </citation>
    <scope>NUCLEOTIDE SEQUENCE [LARGE SCALE GENOMIC DNA]</scope>
    <source>
        <strain evidence="5">ATCC BAA-1116 / BB120</strain>
    </source>
</reference>
<dbReference type="Gene3D" id="2.60.120.600">
    <property type="entry name" value="Domain of unknown function DUF1214, C-terminal domain"/>
    <property type="match status" value="1"/>
</dbReference>
<feature type="domain" description="DUF1254" evidence="3">
    <location>
        <begin position="114"/>
        <end position="241"/>
    </location>
</feature>
<keyword evidence="1" id="KW-0732">Signal</keyword>
<dbReference type="KEGG" id="vha:VIBHAR_02425"/>
<evidence type="ECO:0000256" key="1">
    <source>
        <dbReference type="SAM" id="SignalP"/>
    </source>
</evidence>
<dbReference type="PANTHER" id="PTHR36509">
    <property type="entry name" value="BLL3101 PROTEIN"/>
    <property type="match status" value="1"/>
</dbReference>
<feature type="signal peptide" evidence="1">
    <location>
        <begin position="1"/>
        <end position="35"/>
    </location>
</feature>
<dbReference type="InterPro" id="IPR037050">
    <property type="entry name" value="DUF1254_sf"/>
</dbReference>
<dbReference type="PANTHER" id="PTHR36509:SF3">
    <property type="entry name" value="SIGNAL PEPTIDE PROTEIN"/>
    <property type="match status" value="1"/>
</dbReference>
<dbReference type="Pfam" id="PF06863">
    <property type="entry name" value="DUF1254"/>
    <property type="match status" value="1"/>
</dbReference>
<evidence type="ECO:0000259" key="2">
    <source>
        <dbReference type="Pfam" id="PF06742"/>
    </source>
</evidence>
<dbReference type="PATRIC" id="fig|338187.36.peg.2354"/>
<feature type="domain" description="DUF1214" evidence="2">
    <location>
        <begin position="396"/>
        <end position="501"/>
    </location>
</feature>